<feature type="region of interest" description="Disordered" evidence="5">
    <location>
        <begin position="1"/>
        <end position="35"/>
    </location>
</feature>
<gene>
    <name evidence="8" type="ORF">chiPu_0010538</name>
</gene>
<dbReference type="PANTHER" id="PTHR13659:SF5">
    <property type="entry name" value="PROTEIN FAM8A1"/>
    <property type="match status" value="1"/>
</dbReference>
<dbReference type="STRING" id="137246.A0A401SNW7"/>
<organism evidence="8 9">
    <name type="scientific">Chiloscyllium punctatum</name>
    <name type="common">Brownbanded bambooshark</name>
    <name type="synonym">Hemiscyllium punctatum</name>
    <dbReference type="NCBI Taxonomy" id="137246"/>
    <lineage>
        <taxon>Eukaryota</taxon>
        <taxon>Metazoa</taxon>
        <taxon>Chordata</taxon>
        <taxon>Craniata</taxon>
        <taxon>Vertebrata</taxon>
        <taxon>Chondrichthyes</taxon>
        <taxon>Elasmobranchii</taxon>
        <taxon>Galeomorphii</taxon>
        <taxon>Galeoidea</taxon>
        <taxon>Orectolobiformes</taxon>
        <taxon>Hemiscylliidae</taxon>
        <taxon>Chiloscyllium</taxon>
    </lineage>
</organism>
<keyword evidence="3 6" id="KW-1133">Transmembrane helix</keyword>
<feature type="transmembrane region" description="Helical" evidence="6">
    <location>
        <begin position="219"/>
        <end position="237"/>
    </location>
</feature>
<sequence>MAECSGPDRHRERGGSCSITNNPAGKSQKAPGTTVGAGEYCRKVQEWLWQYYSYVQWQSWVMMMAPLPPYYPFVSGGARQSEGEAAAAPTPGVNNPFPLYPPYLGVPTVSPTPGEQPQQREVATASASGVRLPATNAQQQAANVHPRGREYTIPSLMHRFLAEMVDFLILFLLKAIVVLTVMHICGIKDLSKFALNYIIEEIDEDTSLEDLQKMMAVALMYRLLVCFYEIVCLWGVGGATPGKFLLGLRVVSCDSSVLVAPNRVLVIPAQNVSISSSSIRALIKNFSIAFFFPAFVTLLFFQHNRTAYDIVAGTIVVKRSGGR</sequence>
<evidence type="ECO:0000313" key="8">
    <source>
        <dbReference type="EMBL" id="GCC32078.1"/>
    </source>
</evidence>
<comment type="caution">
    <text evidence="8">The sequence shown here is derived from an EMBL/GenBank/DDBJ whole genome shotgun (WGS) entry which is preliminary data.</text>
</comment>
<dbReference type="PANTHER" id="PTHR13659">
    <property type="entry name" value="AUTOSOMAL HIGHLY CONSERVED PROTEIN"/>
    <property type="match status" value="1"/>
</dbReference>
<evidence type="ECO:0000256" key="1">
    <source>
        <dbReference type="ARBA" id="ARBA00004141"/>
    </source>
</evidence>
<comment type="subcellular location">
    <subcellularLocation>
        <location evidence="1">Membrane</location>
        <topology evidence="1">Multi-pass membrane protein</topology>
    </subcellularLocation>
</comment>
<dbReference type="Proteomes" id="UP000287033">
    <property type="component" value="Unassembled WGS sequence"/>
</dbReference>
<evidence type="ECO:0000256" key="5">
    <source>
        <dbReference type="SAM" id="MobiDB-lite"/>
    </source>
</evidence>
<dbReference type="OMA" id="FPICVVM"/>
<evidence type="ECO:0000313" key="9">
    <source>
        <dbReference type="Proteomes" id="UP000287033"/>
    </source>
</evidence>
<keyword evidence="9" id="KW-1185">Reference proteome</keyword>
<accession>A0A401SNW7</accession>
<dbReference type="InterPro" id="IPR039871">
    <property type="entry name" value="FAM8A1"/>
</dbReference>
<dbReference type="Pfam" id="PF06271">
    <property type="entry name" value="RDD"/>
    <property type="match status" value="1"/>
</dbReference>
<evidence type="ECO:0000256" key="6">
    <source>
        <dbReference type="SAM" id="Phobius"/>
    </source>
</evidence>
<dbReference type="GO" id="GO:0016020">
    <property type="term" value="C:membrane"/>
    <property type="evidence" value="ECO:0007669"/>
    <property type="project" value="UniProtKB-SubCell"/>
</dbReference>
<name>A0A401SNW7_CHIPU</name>
<evidence type="ECO:0000256" key="4">
    <source>
        <dbReference type="ARBA" id="ARBA00023136"/>
    </source>
</evidence>
<feature type="transmembrane region" description="Helical" evidence="6">
    <location>
        <begin position="281"/>
        <end position="301"/>
    </location>
</feature>
<protein>
    <recommendedName>
        <fullName evidence="7">RDD domain-containing protein</fullName>
    </recommendedName>
</protein>
<dbReference type="EMBL" id="BEZZ01000411">
    <property type="protein sequence ID" value="GCC32078.1"/>
    <property type="molecule type" value="Genomic_DNA"/>
</dbReference>
<evidence type="ECO:0000256" key="2">
    <source>
        <dbReference type="ARBA" id="ARBA00022692"/>
    </source>
</evidence>
<feature type="domain" description="RDD" evidence="7">
    <location>
        <begin position="154"/>
        <end position="313"/>
    </location>
</feature>
<dbReference type="AlphaFoldDB" id="A0A401SNW7"/>
<feature type="compositionally biased region" description="Basic and acidic residues" evidence="5">
    <location>
        <begin position="1"/>
        <end position="14"/>
    </location>
</feature>
<proteinExistence type="predicted"/>
<keyword evidence="4 6" id="KW-0472">Membrane</keyword>
<dbReference type="InterPro" id="IPR010432">
    <property type="entry name" value="RDD"/>
</dbReference>
<dbReference type="OrthoDB" id="10061042at2759"/>
<feature type="transmembrane region" description="Helical" evidence="6">
    <location>
        <begin position="167"/>
        <end position="187"/>
    </location>
</feature>
<evidence type="ECO:0000256" key="3">
    <source>
        <dbReference type="ARBA" id="ARBA00022989"/>
    </source>
</evidence>
<keyword evidence="2 6" id="KW-0812">Transmembrane</keyword>
<evidence type="ECO:0000259" key="7">
    <source>
        <dbReference type="Pfam" id="PF06271"/>
    </source>
</evidence>
<reference evidence="8 9" key="1">
    <citation type="journal article" date="2018" name="Nat. Ecol. Evol.">
        <title>Shark genomes provide insights into elasmobranch evolution and the origin of vertebrates.</title>
        <authorList>
            <person name="Hara Y"/>
            <person name="Yamaguchi K"/>
            <person name="Onimaru K"/>
            <person name="Kadota M"/>
            <person name="Koyanagi M"/>
            <person name="Keeley SD"/>
            <person name="Tatsumi K"/>
            <person name="Tanaka K"/>
            <person name="Motone F"/>
            <person name="Kageyama Y"/>
            <person name="Nozu R"/>
            <person name="Adachi N"/>
            <person name="Nishimura O"/>
            <person name="Nakagawa R"/>
            <person name="Tanegashima C"/>
            <person name="Kiyatake I"/>
            <person name="Matsumoto R"/>
            <person name="Murakumo K"/>
            <person name="Nishida K"/>
            <person name="Terakita A"/>
            <person name="Kuratani S"/>
            <person name="Sato K"/>
            <person name="Hyodo S Kuraku.S."/>
        </authorList>
    </citation>
    <scope>NUCLEOTIDE SEQUENCE [LARGE SCALE GENOMIC DNA]</scope>
</reference>